<dbReference type="PRINTS" id="PR00080">
    <property type="entry name" value="SDRFAMILY"/>
</dbReference>
<comment type="similarity">
    <text evidence="1">Belongs to the short-chain dehydrogenases/reductases (SDR) family.</text>
</comment>
<dbReference type="AlphaFoldDB" id="A0A5N5X401"/>
<dbReference type="Gene3D" id="3.40.50.720">
    <property type="entry name" value="NAD(P)-binding Rossmann-like Domain"/>
    <property type="match status" value="1"/>
</dbReference>
<dbReference type="Pfam" id="PF13561">
    <property type="entry name" value="adh_short_C2"/>
    <property type="match status" value="1"/>
</dbReference>
<organism evidence="4 5">
    <name type="scientific">Aspergillus leporis</name>
    <dbReference type="NCBI Taxonomy" id="41062"/>
    <lineage>
        <taxon>Eukaryota</taxon>
        <taxon>Fungi</taxon>
        <taxon>Dikarya</taxon>
        <taxon>Ascomycota</taxon>
        <taxon>Pezizomycotina</taxon>
        <taxon>Eurotiomycetes</taxon>
        <taxon>Eurotiomycetidae</taxon>
        <taxon>Eurotiales</taxon>
        <taxon>Aspergillaceae</taxon>
        <taxon>Aspergillus</taxon>
        <taxon>Aspergillus subgen. Circumdati</taxon>
    </lineage>
</organism>
<dbReference type="Proteomes" id="UP000326565">
    <property type="component" value="Unassembled WGS sequence"/>
</dbReference>
<evidence type="ECO:0008006" key="6">
    <source>
        <dbReference type="Google" id="ProtNLM"/>
    </source>
</evidence>
<proteinExistence type="inferred from homology"/>
<dbReference type="SUPFAM" id="SSF51735">
    <property type="entry name" value="NAD(P)-binding Rossmann-fold domains"/>
    <property type="match status" value="1"/>
</dbReference>
<accession>A0A5N5X401</accession>
<sequence>MRSTLSQTLFQAARSFKPSPALRQLTRLSYSTTPTTPTNHGANHIQTRIPPKETISKNGHRFKEFDLNDRVYAITGGGRGLGLAMAEALMEAGAKVYCLDRLESPHPDFAAAKEHAVTNYGGSLEYYRLDVRDDSEVNFVFAEIASRNKRLDGLIAAAGINHLQSALEHSQTALNEVMQINYNGVFNAATAAARQMFKYQQKGSILLIASMSGLIANKGMTSPVYNSSKAAVIQLARSLAMEWGRHGIRVNSLCPGHIITPMVEQVFQQNPASRAIWESENMLGRLAYPEEFRGAALFALSDASSFMTGSTMLIDGGHTAW</sequence>
<gene>
    <name evidence="4" type="ORF">BDV29DRAFT_173062</name>
</gene>
<dbReference type="InterPro" id="IPR020904">
    <property type="entry name" value="Sc_DH/Rdtase_CS"/>
</dbReference>
<keyword evidence="3" id="KW-0560">Oxidoreductase</keyword>
<keyword evidence="2" id="KW-0521">NADP</keyword>
<dbReference type="InterPro" id="IPR002347">
    <property type="entry name" value="SDR_fam"/>
</dbReference>
<dbReference type="PROSITE" id="PS00061">
    <property type="entry name" value="ADH_SHORT"/>
    <property type="match status" value="1"/>
</dbReference>
<protein>
    <recommendedName>
        <fullName evidence="6">NAD(P)-binding protein</fullName>
    </recommendedName>
</protein>
<name>A0A5N5X401_9EURO</name>
<dbReference type="PANTHER" id="PTHR43008:SF10">
    <property type="entry name" value="CHAIN DEHYDROGENASE_OXIDOREDUCTASE, PUTATIVE (AFU_ORTHOLOGUE AFUA_2G15740)-RELATED"/>
    <property type="match status" value="1"/>
</dbReference>
<evidence type="ECO:0000256" key="2">
    <source>
        <dbReference type="ARBA" id="ARBA00022857"/>
    </source>
</evidence>
<keyword evidence="5" id="KW-1185">Reference proteome</keyword>
<dbReference type="OrthoDB" id="1669814at2759"/>
<dbReference type="EMBL" id="ML732204">
    <property type="protein sequence ID" value="KAB8074775.1"/>
    <property type="molecule type" value="Genomic_DNA"/>
</dbReference>
<dbReference type="GO" id="GO:0050664">
    <property type="term" value="F:oxidoreductase activity, acting on NAD(P)H, oxygen as acceptor"/>
    <property type="evidence" value="ECO:0007669"/>
    <property type="project" value="TreeGrafter"/>
</dbReference>
<evidence type="ECO:0000313" key="5">
    <source>
        <dbReference type="Proteomes" id="UP000326565"/>
    </source>
</evidence>
<evidence type="ECO:0000313" key="4">
    <source>
        <dbReference type="EMBL" id="KAB8074775.1"/>
    </source>
</evidence>
<evidence type="ECO:0000256" key="3">
    <source>
        <dbReference type="ARBA" id="ARBA00023002"/>
    </source>
</evidence>
<dbReference type="PRINTS" id="PR00081">
    <property type="entry name" value="GDHRDH"/>
</dbReference>
<dbReference type="PANTHER" id="PTHR43008">
    <property type="entry name" value="BENZIL REDUCTASE"/>
    <property type="match status" value="1"/>
</dbReference>
<evidence type="ECO:0000256" key="1">
    <source>
        <dbReference type="ARBA" id="ARBA00006484"/>
    </source>
</evidence>
<dbReference type="InterPro" id="IPR036291">
    <property type="entry name" value="NAD(P)-bd_dom_sf"/>
</dbReference>
<dbReference type="GO" id="GO:0016616">
    <property type="term" value="F:oxidoreductase activity, acting on the CH-OH group of donors, NAD or NADP as acceptor"/>
    <property type="evidence" value="ECO:0007669"/>
    <property type="project" value="UniProtKB-ARBA"/>
</dbReference>
<reference evidence="4 5" key="1">
    <citation type="submission" date="2019-04" db="EMBL/GenBank/DDBJ databases">
        <title>Friends and foes A comparative genomics study of 23 Aspergillus species from section Flavi.</title>
        <authorList>
            <consortium name="DOE Joint Genome Institute"/>
            <person name="Kjaerbolling I."/>
            <person name="Vesth T."/>
            <person name="Frisvad J.C."/>
            <person name="Nybo J.L."/>
            <person name="Theobald S."/>
            <person name="Kildgaard S."/>
            <person name="Isbrandt T."/>
            <person name="Kuo A."/>
            <person name="Sato A."/>
            <person name="Lyhne E.K."/>
            <person name="Kogle M.E."/>
            <person name="Wiebenga A."/>
            <person name="Kun R.S."/>
            <person name="Lubbers R.J."/>
            <person name="Makela M.R."/>
            <person name="Barry K."/>
            <person name="Chovatia M."/>
            <person name="Clum A."/>
            <person name="Daum C."/>
            <person name="Haridas S."/>
            <person name="He G."/>
            <person name="LaButti K."/>
            <person name="Lipzen A."/>
            <person name="Mondo S."/>
            <person name="Riley R."/>
            <person name="Salamov A."/>
            <person name="Simmons B.A."/>
            <person name="Magnuson J.K."/>
            <person name="Henrissat B."/>
            <person name="Mortensen U.H."/>
            <person name="Larsen T.O."/>
            <person name="Devries R.P."/>
            <person name="Grigoriev I.V."/>
            <person name="Machida M."/>
            <person name="Baker S.E."/>
            <person name="Andersen M.R."/>
        </authorList>
    </citation>
    <scope>NUCLEOTIDE SEQUENCE [LARGE SCALE GENOMIC DNA]</scope>
    <source>
        <strain evidence="4 5">CBS 151.66</strain>
    </source>
</reference>
<dbReference type="GO" id="GO:0044550">
    <property type="term" value="P:secondary metabolite biosynthetic process"/>
    <property type="evidence" value="ECO:0007669"/>
    <property type="project" value="UniProtKB-ARBA"/>
</dbReference>
<dbReference type="FunFam" id="3.40.50.720:FF:000245">
    <property type="entry name" value="Short chain dehydrogenase, putative"/>
    <property type="match status" value="1"/>
</dbReference>